<keyword evidence="2" id="KW-1185">Reference proteome</keyword>
<organism evidence="1 2">
    <name type="scientific">Demequina sediminis</name>
    <dbReference type="NCBI Taxonomy" id="1930058"/>
    <lineage>
        <taxon>Bacteria</taxon>
        <taxon>Bacillati</taxon>
        <taxon>Actinomycetota</taxon>
        <taxon>Actinomycetes</taxon>
        <taxon>Micrococcales</taxon>
        <taxon>Demequinaceae</taxon>
        <taxon>Demequina</taxon>
    </lineage>
</organism>
<protein>
    <recommendedName>
        <fullName evidence="3">DUF697 domain-containing protein</fullName>
    </recommendedName>
</protein>
<comment type="caution">
    <text evidence="1">The sequence shown here is derived from an EMBL/GenBank/DDBJ whole genome shotgun (WGS) entry which is preliminary data.</text>
</comment>
<dbReference type="EMBL" id="BAABRR010000019">
    <property type="protein sequence ID" value="GAA5520038.1"/>
    <property type="molecule type" value="Genomic_DNA"/>
</dbReference>
<evidence type="ECO:0000313" key="1">
    <source>
        <dbReference type="EMBL" id="GAA5520038.1"/>
    </source>
</evidence>
<reference evidence="1 2" key="1">
    <citation type="submission" date="2024-02" db="EMBL/GenBank/DDBJ databases">
        <title>Lysinimicrobium sediminis NBRC 112286.</title>
        <authorList>
            <person name="Ichikawa N."/>
            <person name="Katano-Makiyama Y."/>
            <person name="Hidaka K."/>
        </authorList>
    </citation>
    <scope>NUCLEOTIDE SEQUENCE [LARGE SCALE GENOMIC DNA]</scope>
    <source>
        <strain evidence="1 2">NBRC 112286</strain>
    </source>
</reference>
<evidence type="ECO:0008006" key="3">
    <source>
        <dbReference type="Google" id="ProtNLM"/>
    </source>
</evidence>
<sequence>MTVTTATTPTNTSLLLKALDRALTAQQPLAAAHVALMRRRRPDATPGQVIASLERQYISSLSASGAAVGATAAVPGVGTATAVALTAGETLTAIEQGVLLALAIAEVHDIRIDDIERRRTLVLAMMLGESGPKLVQKMAGRTGAHLGRKVTNSIPIETIRAINKVLGHNFVTRYGTKQGIVVIGRIAPLGIGAAIGGAGNGLMAWGVTKGARAAFGPAPRAWIRATPAPSRATASGFAMAVV</sequence>
<proteinExistence type="predicted"/>
<accession>A0ABP9WLC8</accession>
<evidence type="ECO:0000313" key="2">
    <source>
        <dbReference type="Proteomes" id="UP001426770"/>
    </source>
</evidence>
<gene>
    <name evidence="1" type="ORF">Lsed01_02499</name>
</gene>
<dbReference type="RefSeq" id="WP_345380395.1">
    <property type="nucleotide sequence ID" value="NZ_BAABRR010000019.1"/>
</dbReference>
<name>A0ABP9WLC8_9MICO</name>
<dbReference type="Proteomes" id="UP001426770">
    <property type="component" value="Unassembled WGS sequence"/>
</dbReference>